<dbReference type="InParanoid" id="F0Y0K4"/>
<organism evidence="7">
    <name type="scientific">Aureococcus anophagefferens</name>
    <name type="common">Harmful bloom alga</name>
    <dbReference type="NCBI Taxonomy" id="44056"/>
    <lineage>
        <taxon>Eukaryota</taxon>
        <taxon>Sar</taxon>
        <taxon>Stramenopiles</taxon>
        <taxon>Ochrophyta</taxon>
        <taxon>Pelagophyceae</taxon>
        <taxon>Pelagomonadales</taxon>
        <taxon>Pelagomonadaceae</taxon>
        <taxon>Aureococcus</taxon>
    </lineage>
</organism>
<evidence type="ECO:0000256" key="4">
    <source>
        <dbReference type="SAM" id="SignalP"/>
    </source>
</evidence>
<dbReference type="Pfam" id="PF00248">
    <property type="entry name" value="Aldo_ket_red"/>
    <property type="match status" value="1"/>
</dbReference>
<dbReference type="InterPro" id="IPR036812">
    <property type="entry name" value="NAD(P)_OxRdtase_dom_sf"/>
</dbReference>
<keyword evidence="7" id="KW-1185">Reference proteome</keyword>
<proteinExistence type="inferred from homology"/>
<evidence type="ECO:0000256" key="2">
    <source>
        <dbReference type="ARBA" id="ARBA00022857"/>
    </source>
</evidence>
<dbReference type="PANTHER" id="PTHR43827">
    <property type="entry name" value="2,5-DIKETO-D-GLUCONIC ACID REDUCTASE"/>
    <property type="match status" value="1"/>
</dbReference>
<protein>
    <recommendedName>
        <fullName evidence="5">NADP-dependent oxidoreductase domain-containing protein</fullName>
    </recommendedName>
</protein>
<dbReference type="AlphaFoldDB" id="F0Y0K4"/>
<evidence type="ECO:0000313" key="7">
    <source>
        <dbReference type="Proteomes" id="UP000002729"/>
    </source>
</evidence>
<dbReference type="Proteomes" id="UP000002729">
    <property type="component" value="Unassembled WGS sequence"/>
</dbReference>
<keyword evidence="4" id="KW-0732">Signal</keyword>
<evidence type="ECO:0000259" key="5">
    <source>
        <dbReference type="Pfam" id="PF00248"/>
    </source>
</evidence>
<dbReference type="CDD" id="cd19071">
    <property type="entry name" value="AKR_AKR1-5-like"/>
    <property type="match status" value="1"/>
</dbReference>
<dbReference type="RefSeq" id="XP_009034070.1">
    <property type="nucleotide sequence ID" value="XM_009035822.1"/>
</dbReference>
<comment type="similarity">
    <text evidence="1">Belongs to the aldo/keto reductase family.</text>
</comment>
<dbReference type="eggNOG" id="KOG1577">
    <property type="taxonomic scope" value="Eukaryota"/>
</dbReference>
<accession>F0Y0K4</accession>
<dbReference type="GO" id="GO:0016616">
    <property type="term" value="F:oxidoreductase activity, acting on the CH-OH group of donors, NAD or NADP as acceptor"/>
    <property type="evidence" value="ECO:0007669"/>
    <property type="project" value="UniProtKB-ARBA"/>
</dbReference>
<dbReference type="EMBL" id="GL833122">
    <property type="protein sequence ID" value="EGB11732.1"/>
    <property type="molecule type" value="Genomic_DNA"/>
</dbReference>
<sequence length="317" mass="33034">MAAVHGPLLWLAPLLCAAAAIPSVRLNNGVEMPIISAGTAGYNDSQAALAVRAALAGNVTAIHTAFDYFNLAGVAKGLEARPRREIFLASMTSPCVHDSPPARNVTDAGACEALTTRELESVLTSLNTTYLDLVMLHGPSEPFGYEGACSEAVCKLNSAQWAAYEKFMRAGKARAVGVSNYCQSCLECLSGTTPAVNQLQYHVGSGADPEALLSFNRAWGVNVQAYSPLASGAVVRDADVAKIAAKVGKSAAQVALRYVLQNGAKPSVVVKASKPAYLAEDLDVFDFELSAADVATLDAKTTPAGQQDGRPSWGCAA</sequence>
<evidence type="ECO:0000256" key="1">
    <source>
        <dbReference type="ARBA" id="ARBA00007905"/>
    </source>
</evidence>
<dbReference type="OrthoDB" id="416253at2759"/>
<dbReference type="InterPro" id="IPR023210">
    <property type="entry name" value="NADP_OxRdtase_dom"/>
</dbReference>
<dbReference type="PRINTS" id="PR00069">
    <property type="entry name" value="ALDKETRDTASE"/>
</dbReference>
<dbReference type="SUPFAM" id="SSF51430">
    <property type="entry name" value="NAD(P)-linked oxidoreductase"/>
    <property type="match status" value="1"/>
</dbReference>
<gene>
    <name evidence="6" type="ORF">AURANDRAFT_61574</name>
</gene>
<dbReference type="PANTHER" id="PTHR43827:SF3">
    <property type="entry name" value="NADP-DEPENDENT OXIDOREDUCTASE DOMAIN-CONTAINING PROTEIN"/>
    <property type="match status" value="1"/>
</dbReference>
<dbReference type="Gene3D" id="3.20.20.100">
    <property type="entry name" value="NADP-dependent oxidoreductase domain"/>
    <property type="match status" value="1"/>
</dbReference>
<dbReference type="OMA" id="CSRDICA"/>
<name>F0Y0K4_AURAN</name>
<feature type="domain" description="NADP-dependent oxidoreductase" evidence="5">
    <location>
        <begin position="40"/>
        <end position="300"/>
    </location>
</feature>
<dbReference type="KEGG" id="aaf:AURANDRAFT_61574"/>
<keyword evidence="2" id="KW-0521">NADP</keyword>
<dbReference type="GeneID" id="20223527"/>
<feature type="signal peptide" evidence="4">
    <location>
        <begin position="1"/>
        <end position="19"/>
    </location>
</feature>
<keyword evidence="3" id="KW-0560">Oxidoreductase</keyword>
<dbReference type="InterPro" id="IPR020471">
    <property type="entry name" value="AKR"/>
</dbReference>
<evidence type="ECO:0000313" key="6">
    <source>
        <dbReference type="EMBL" id="EGB11732.1"/>
    </source>
</evidence>
<feature type="chain" id="PRO_5003260606" description="NADP-dependent oxidoreductase domain-containing protein" evidence="4">
    <location>
        <begin position="20"/>
        <end position="317"/>
    </location>
</feature>
<evidence type="ECO:0000256" key="3">
    <source>
        <dbReference type="ARBA" id="ARBA00023002"/>
    </source>
</evidence>
<reference evidence="6 7" key="1">
    <citation type="journal article" date="2011" name="Proc. Natl. Acad. Sci. U.S.A.">
        <title>Niche of harmful alga Aureococcus anophagefferens revealed through ecogenomics.</title>
        <authorList>
            <person name="Gobler C.J."/>
            <person name="Berry D.L."/>
            <person name="Dyhrman S.T."/>
            <person name="Wilhelm S.W."/>
            <person name="Salamov A."/>
            <person name="Lobanov A.V."/>
            <person name="Zhang Y."/>
            <person name="Collier J.L."/>
            <person name="Wurch L.L."/>
            <person name="Kustka A.B."/>
            <person name="Dill B.D."/>
            <person name="Shah M."/>
            <person name="VerBerkmoes N.C."/>
            <person name="Kuo A."/>
            <person name="Terry A."/>
            <person name="Pangilinan J."/>
            <person name="Lindquist E.A."/>
            <person name="Lucas S."/>
            <person name="Paulsen I.T."/>
            <person name="Hattenrath-Lehmann T.K."/>
            <person name="Talmage S.C."/>
            <person name="Walker E.A."/>
            <person name="Koch F."/>
            <person name="Burson A.M."/>
            <person name="Marcoval M.A."/>
            <person name="Tang Y.Z."/>
            <person name="Lecleir G.R."/>
            <person name="Coyne K.J."/>
            <person name="Berg G.M."/>
            <person name="Bertrand E.M."/>
            <person name="Saito M.A."/>
            <person name="Gladyshev V.N."/>
            <person name="Grigoriev I.V."/>
        </authorList>
    </citation>
    <scope>NUCLEOTIDE SEQUENCE [LARGE SCALE GENOMIC DNA]</scope>
    <source>
        <strain evidence="7">CCMP 1984</strain>
    </source>
</reference>